<feature type="non-terminal residue" evidence="1">
    <location>
        <position position="1"/>
    </location>
</feature>
<evidence type="ECO:0000313" key="2">
    <source>
        <dbReference type="Proteomes" id="UP000663873"/>
    </source>
</evidence>
<organism evidence="1 2">
    <name type="scientific">Rotaria socialis</name>
    <dbReference type="NCBI Taxonomy" id="392032"/>
    <lineage>
        <taxon>Eukaryota</taxon>
        <taxon>Metazoa</taxon>
        <taxon>Spiralia</taxon>
        <taxon>Gnathifera</taxon>
        <taxon>Rotifera</taxon>
        <taxon>Eurotatoria</taxon>
        <taxon>Bdelloidea</taxon>
        <taxon>Philodinida</taxon>
        <taxon>Philodinidae</taxon>
        <taxon>Rotaria</taxon>
    </lineage>
</organism>
<dbReference type="AlphaFoldDB" id="A0A820MNC6"/>
<keyword evidence="2" id="KW-1185">Reference proteome</keyword>
<dbReference type="EMBL" id="CAJOBP010002809">
    <property type="protein sequence ID" value="CAF4375250.1"/>
    <property type="molecule type" value="Genomic_DNA"/>
</dbReference>
<proteinExistence type="predicted"/>
<gene>
    <name evidence="1" type="ORF">UJA718_LOCUS17365</name>
</gene>
<evidence type="ECO:0000313" key="1">
    <source>
        <dbReference type="EMBL" id="CAF4375250.1"/>
    </source>
</evidence>
<name>A0A820MNC6_9BILA</name>
<comment type="caution">
    <text evidence="1">The sequence shown here is derived from an EMBL/GenBank/DDBJ whole genome shotgun (WGS) entry which is preliminary data.</text>
</comment>
<reference evidence="1" key="1">
    <citation type="submission" date="2021-02" db="EMBL/GenBank/DDBJ databases">
        <authorList>
            <person name="Nowell W R."/>
        </authorList>
    </citation>
    <scope>NUCLEOTIDE SEQUENCE</scope>
</reference>
<protein>
    <submittedName>
        <fullName evidence="1">Uncharacterized protein</fullName>
    </submittedName>
</protein>
<sequence>MRNLMYFYDELIDIDCQDSPSILLVDLTQFDMKNALTISGQCCDGSIPLGNCSSALSCNLYTIVCLDFVY</sequence>
<accession>A0A820MNC6</accession>
<dbReference type="Proteomes" id="UP000663873">
    <property type="component" value="Unassembled WGS sequence"/>
</dbReference>